<organism evidence="2 3">
    <name type="scientific">Bionectria ochroleuca</name>
    <name type="common">Gliocladium roseum</name>
    <dbReference type="NCBI Taxonomy" id="29856"/>
    <lineage>
        <taxon>Eukaryota</taxon>
        <taxon>Fungi</taxon>
        <taxon>Dikarya</taxon>
        <taxon>Ascomycota</taxon>
        <taxon>Pezizomycotina</taxon>
        <taxon>Sordariomycetes</taxon>
        <taxon>Hypocreomycetidae</taxon>
        <taxon>Hypocreales</taxon>
        <taxon>Bionectriaceae</taxon>
        <taxon>Clonostachys</taxon>
    </lineage>
</organism>
<dbReference type="EMBL" id="JADCTT010000006">
    <property type="protein sequence ID" value="KAF9751094.1"/>
    <property type="molecule type" value="Genomic_DNA"/>
</dbReference>
<dbReference type="AlphaFoldDB" id="A0A8H7N8G9"/>
<evidence type="ECO:0000256" key="1">
    <source>
        <dbReference type="SAM" id="Phobius"/>
    </source>
</evidence>
<gene>
    <name evidence="2" type="ORF">IM811_015314</name>
</gene>
<dbReference type="Proteomes" id="UP000616885">
    <property type="component" value="Unassembled WGS sequence"/>
</dbReference>
<feature type="transmembrane region" description="Helical" evidence="1">
    <location>
        <begin position="62"/>
        <end position="83"/>
    </location>
</feature>
<name>A0A8H7N8G9_BIOOC</name>
<protein>
    <submittedName>
        <fullName evidence="2">Uncharacterized protein</fullName>
    </submittedName>
</protein>
<evidence type="ECO:0000313" key="2">
    <source>
        <dbReference type="EMBL" id="KAF9751094.1"/>
    </source>
</evidence>
<reference evidence="2" key="1">
    <citation type="submission" date="2020-10" db="EMBL/GenBank/DDBJ databases">
        <title>High-Quality Genome Resource of Clonostachys rosea strain S41 by Oxford Nanopore Long-Read Sequencing.</title>
        <authorList>
            <person name="Wang H."/>
        </authorList>
    </citation>
    <scope>NUCLEOTIDE SEQUENCE</scope>
    <source>
        <strain evidence="2">S41</strain>
    </source>
</reference>
<keyword evidence="1" id="KW-0472">Membrane</keyword>
<keyword evidence="1" id="KW-0812">Transmembrane</keyword>
<accession>A0A8H7N8G9</accession>
<comment type="caution">
    <text evidence="2">The sequence shown here is derived from an EMBL/GenBank/DDBJ whole genome shotgun (WGS) entry which is preliminary data.</text>
</comment>
<sequence>MRGDALVLRPLPTNPQRCAPRCRIPKLPNEGIHNCKILSVSHQDSLPLQYGKPIMALSSESLISLIGVLVAIPSAAIVIVSLVKHFLKRPNTDHEYLDVEADVSGLPRVYFRTSTPRLPPRDLRRRQTS</sequence>
<proteinExistence type="predicted"/>
<keyword evidence="1" id="KW-1133">Transmembrane helix</keyword>
<evidence type="ECO:0000313" key="3">
    <source>
        <dbReference type="Proteomes" id="UP000616885"/>
    </source>
</evidence>